<keyword evidence="4" id="KW-0677">Repeat</keyword>
<dbReference type="Pfam" id="PF13833">
    <property type="entry name" value="EF-hand_8"/>
    <property type="match status" value="1"/>
</dbReference>
<comment type="subcellular location">
    <subcellularLocation>
        <location evidence="1">Endoplasmic reticulum lumen</location>
    </subcellularLocation>
</comment>
<keyword evidence="2" id="KW-0479">Metal-binding</keyword>
<keyword evidence="5" id="KW-0256">Endoplasmic reticulum</keyword>
<dbReference type="SUPFAM" id="SSF47473">
    <property type="entry name" value="EF-hand"/>
    <property type="match status" value="2"/>
</dbReference>
<protein>
    <recommendedName>
        <fullName evidence="11">Reticulocalbin-3</fullName>
    </recommendedName>
</protein>
<organism evidence="14 15">
    <name type="scientific">Atta colombica</name>
    <dbReference type="NCBI Taxonomy" id="520822"/>
    <lineage>
        <taxon>Eukaryota</taxon>
        <taxon>Metazoa</taxon>
        <taxon>Ecdysozoa</taxon>
        <taxon>Arthropoda</taxon>
        <taxon>Hexapoda</taxon>
        <taxon>Insecta</taxon>
        <taxon>Pterygota</taxon>
        <taxon>Neoptera</taxon>
        <taxon>Endopterygota</taxon>
        <taxon>Hymenoptera</taxon>
        <taxon>Apocrita</taxon>
        <taxon>Aculeata</taxon>
        <taxon>Formicoidea</taxon>
        <taxon>Formicidae</taxon>
        <taxon>Myrmicinae</taxon>
        <taxon>Atta</taxon>
    </lineage>
</organism>
<gene>
    <name evidence="14" type="ORF">ALC53_09216</name>
</gene>
<dbReference type="GO" id="GO:0005788">
    <property type="term" value="C:endoplasmic reticulum lumen"/>
    <property type="evidence" value="ECO:0007669"/>
    <property type="project" value="UniProtKB-SubCell"/>
</dbReference>
<comment type="function">
    <text evidence="9">Probable molecular chaperone assisting protein biosynthesis and transport in the endoplasmic reticulum. Required for the proper biosynthesis and transport of pulmonary surfactant-associated protein A/SP-A, pulmonary surfactant-associated protein D/SP-D and the lipid transporter ABCA3. By regulating both the proper expression and the degradation through the endoplasmic reticulum-associated protein degradation pathway of these proteins plays a crucial role in pulmonary surfactant homeostasis. Has an anti-fibrotic activity by negatively regulating the secretion of type I and type III collagens. This calcium-binding protein also transiently associates with immature PCSK6 and regulates its secretion.</text>
</comment>
<dbReference type="FunFam" id="1.10.238.10:FF:000104">
    <property type="entry name" value="calumenin isoform X1"/>
    <property type="match status" value="1"/>
</dbReference>
<evidence type="ECO:0000256" key="11">
    <source>
        <dbReference type="ARBA" id="ARBA00072696"/>
    </source>
</evidence>
<dbReference type="Pfam" id="PF13499">
    <property type="entry name" value="EF-hand_7"/>
    <property type="match status" value="1"/>
</dbReference>
<feature type="compositionally biased region" description="Basic and acidic residues" evidence="12">
    <location>
        <begin position="154"/>
        <end position="172"/>
    </location>
</feature>
<evidence type="ECO:0000256" key="9">
    <source>
        <dbReference type="ARBA" id="ARBA00056975"/>
    </source>
</evidence>
<evidence type="ECO:0000313" key="15">
    <source>
        <dbReference type="Proteomes" id="UP000078540"/>
    </source>
</evidence>
<comment type="subunit">
    <text evidence="10">Interacts with PCSK6 (immature form including the propeptide); probably involved in the maturation and the secretion of PCSK6.</text>
</comment>
<dbReference type="SMART" id="SM00054">
    <property type="entry name" value="EFh"/>
    <property type="match status" value="4"/>
</dbReference>
<keyword evidence="7" id="KW-0325">Glycoprotein</keyword>
<dbReference type="PANTHER" id="PTHR10827:SF95">
    <property type="entry name" value="LD34388P"/>
    <property type="match status" value="1"/>
</dbReference>
<evidence type="ECO:0000256" key="3">
    <source>
        <dbReference type="ARBA" id="ARBA00022729"/>
    </source>
</evidence>
<feature type="region of interest" description="Disordered" evidence="12">
    <location>
        <begin position="149"/>
        <end position="172"/>
    </location>
</feature>
<feature type="domain" description="EF-hand" evidence="13">
    <location>
        <begin position="321"/>
        <end position="356"/>
    </location>
</feature>
<feature type="domain" description="EF-hand" evidence="13">
    <location>
        <begin position="284"/>
        <end position="319"/>
    </location>
</feature>
<dbReference type="GO" id="GO:0005509">
    <property type="term" value="F:calcium ion binding"/>
    <property type="evidence" value="ECO:0007669"/>
    <property type="project" value="InterPro"/>
</dbReference>
<dbReference type="PANTHER" id="PTHR10827">
    <property type="entry name" value="RETICULOCALBIN"/>
    <property type="match status" value="1"/>
</dbReference>
<accession>A0A195B789</accession>
<dbReference type="InterPro" id="IPR002048">
    <property type="entry name" value="EF_hand_dom"/>
</dbReference>
<dbReference type="CDD" id="cd16227">
    <property type="entry name" value="EFh_CREC_RCN2_like"/>
    <property type="match status" value="1"/>
</dbReference>
<dbReference type="PROSITE" id="PS50222">
    <property type="entry name" value="EF_HAND_2"/>
    <property type="match status" value="4"/>
</dbReference>
<dbReference type="AlphaFoldDB" id="A0A195B789"/>
<evidence type="ECO:0000256" key="1">
    <source>
        <dbReference type="ARBA" id="ARBA00004319"/>
    </source>
</evidence>
<dbReference type="Pfam" id="PF13202">
    <property type="entry name" value="EF-hand_5"/>
    <property type="match status" value="1"/>
</dbReference>
<keyword evidence="8" id="KW-0143">Chaperone</keyword>
<evidence type="ECO:0000256" key="6">
    <source>
        <dbReference type="ARBA" id="ARBA00022837"/>
    </source>
</evidence>
<evidence type="ECO:0000256" key="8">
    <source>
        <dbReference type="ARBA" id="ARBA00023186"/>
    </source>
</evidence>
<dbReference type="InterPro" id="IPR011992">
    <property type="entry name" value="EF-hand-dom_pair"/>
</dbReference>
<reference evidence="14 15" key="1">
    <citation type="submission" date="2015-09" db="EMBL/GenBank/DDBJ databases">
        <title>Atta colombica WGS genome.</title>
        <authorList>
            <person name="Nygaard S."/>
            <person name="Hu H."/>
            <person name="Boomsma J."/>
            <person name="Zhang G."/>
        </authorList>
    </citation>
    <scope>NUCLEOTIDE SEQUENCE [LARGE SCALE GENOMIC DNA]</scope>
    <source>
        <strain evidence="14">Treedump-2</strain>
        <tissue evidence="14">Whole body</tissue>
    </source>
</reference>
<evidence type="ECO:0000313" key="14">
    <source>
        <dbReference type="EMBL" id="KYM80122.1"/>
    </source>
</evidence>
<dbReference type="EMBL" id="KQ976574">
    <property type="protein sequence ID" value="KYM80122.1"/>
    <property type="molecule type" value="Genomic_DNA"/>
</dbReference>
<evidence type="ECO:0000259" key="13">
    <source>
        <dbReference type="PROSITE" id="PS50222"/>
    </source>
</evidence>
<keyword evidence="3" id="KW-0732">Signal</keyword>
<keyword evidence="6" id="KW-0106">Calcium</keyword>
<evidence type="ECO:0000256" key="5">
    <source>
        <dbReference type="ARBA" id="ARBA00022824"/>
    </source>
</evidence>
<evidence type="ECO:0000256" key="4">
    <source>
        <dbReference type="ARBA" id="ARBA00022737"/>
    </source>
</evidence>
<evidence type="ECO:0000256" key="7">
    <source>
        <dbReference type="ARBA" id="ARBA00023180"/>
    </source>
</evidence>
<dbReference type="Proteomes" id="UP000078540">
    <property type="component" value="Unassembled WGS sequence"/>
</dbReference>
<evidence type="ECO:0000256" key="12">
    <source>
        <dbReference type="SAM" id="MobiDB-lite"/>
    </source>
</evidence>
<dbReference type="PROSITE" id="PS00018">
    <property type="entry name" value="EF_HAND_1"/>
    <property type="match status" value="6"/>
</dbReference>
<feature type="domain" description="EF-hand" evidence="13">
    <location>
        <begin position="242"/>
        <end position="277"/>
    </location>
</feature>
<evidence type="ECO:0000256" key="10">
    <source>
        <dbReference type="ARBA" id="ARBA00063143"/>
    </source>
</evidence>
<dbReference type="GO" id="GO:0015031">
    <property type="term" value="P:protein transport"/>
    <property type="evidence" value="ECO:0007669"/>
    <property type="project" value="UniProtKB-ARBA"/>
</dbReference>
<dbReference type="STRING" id="520822.A0A195B789"/>
<dbReference type="InterPro" id="IPR018247">
    <property type="entry name" value="EF_Hand_1_Ca_BS"/>
</dbReference>
<dbReference type="Gene3D" id="1.10.238.10">
    <property type="entry name" value="EF-hand"/>
    <property type="match status" value="3"/>
</dbReference>
<sequence>MSNLGKHSHEKMVVPRQSLLRANKMRPLGRVRRSSGSDLSNFNTTGNGLNTNFQFVRAYRPDAQERDTNARCNQRIAKEGALQRNPCVNPRSSSAVTLPPERVIFNRSTAPLQAGRRTMAGRLLAPLLFVVALAASLPTLGDTASAHIHTHQHNKADNNERTEDGAFSPRDADHYAEGEHHEEFDHEAILGSVKEAEEFDRLPIQESKRRLGILLTKMDLNNDKYIERNELKAWILRSFSTLSAEESEDRLDDADTNEDGKVTWEEILQDTYGNDPEDLALDDKLIQDDKQTFEAADLNKDGYLDTEEFKAYTHPEETPRMFPLLLKQALADKDTDGDGYINFQEFIGDRAKSKDKEWLLTEKDKFDYEHDKNGDGRLDSDEILSWLVPSNEEIANDEVDHLFVGSDDDHDNRLSFDEILDHHDAFVGSEATDYGDHLQDIDRFNDEL</sequence>
<feature type="domain" description="EF-hand" evidence="13">
    <location>
        <begin position="369"/>
        <end position="393"/>
    </location>
</feature>
<name>A0A195B789_9HYME</name>
<evidence type="ECO:0000256" key="2">
    <source>
        <dbReference type="ARBA" id="ARBA00022723"/>
    </source>
</evidence>
<proteinExistence type="predicted"/>
<keyword evidence="15" id="KW-1185">Reference proteome</keyword>